<gene>
    <name evidence="2" type="ORF">SAMN05216259_12018</name>
</gene>
<sequence length="172" mass="17127">MSTTMGTWVRRGAAVAGTLGALGGYVLLSAAGAQAAGPALPADVRQAAEELGVQVSNGWEAVTGPAAAVEEVRTLAAADGIGTLTAYTGDGETGQAILIFTGDDSVGAFDISGASIHSVDNATDQTWYVFDDSGAPDASVPANTSADIPPVDAEFLPQGVSPTTSTTAHFTL</sequence>
<feature type="chain" id="PRO_5011575354" evidence="1">
    <location>
        <begin position="36"/>
        <end position="172"/>
    </location>
</feature>
<keyword evidence="3" id="KW-1185">Reference proteome</keyword>
<proteinExistence type="predicted"/>
<evidence type="ECO:0000256" key="1">
    <source>
        <dbReference type="SAM" id="SignalP"/>
    </source>
</evidence>
<evidence type="ECO:0000313" key="3">
    <source>
        <dbReference type="Proteomes" id="UP000199341"/>
    </source>
</evidence>
<accession>A0A1H0QW41</accession>
<dbReference type="RefSeq" id="WP_093787947.1">
    <property type="nucleotide sequence ID" value="NZ_FNIE01000020.1"/>
</dbReference>
<name>A0A1H0QW41_9ACTN</name>
<dbReference type="AlphaFoldDB" id="A0A1H0QW41"/>
<dbReference type="EMBL" id="FNIE01000020">
    <property type="protein sequence ID" value="SDP21484.1"/>
    <property type="molecule type" value="Genomic_DNA"/>
</dbReference>
<reference evidence="2 3" key="1">
    <citation type="submission" date="2016-10" db="EMBL/GenBank/DDBJ databases">
        <authorList>
            <person name="de Groot N.N."/>
        </authorList>
    </citation>
    <scope>NUCLEOTIDE SEQUENCE [LARGE SCALE GENOMIC DNA]</scope>
    <source>
        <strain evidence="2 3">CGMCC 4.2022</strain>
    </source>
</reference>
<protein>
    <submittedName>
        <fullName evidence="2">Uncharacterized protein</fullName>
    </submittedName>
</protein>
<feature type="signal peptide" evidence="1">
    <location>
        <begin position="1"/>
        <end position="35"/>
    </location>
</feature>
<dbReference type="Proteomes" id="UP000199341">
    <property type="component" value="Unassembled WGS sequence"/>
</dbReference>
<dbReference type="OrthoDB" id="9900431at2"/>
<dbReference type="STRING" id="310781.SAMN05216259_12018"/>
<keyword evidence="1" id="KW-0732">Signal</keyword>
<evidence type="ECO:0000313" key="2">
    <source>
        <dbReference type="EMBL" id="SDP21484.1"/>
    </source>
</evidence>
<organism evidence="2 3">
    <name type="scientific">Actinacidiphila guanduensis</name>
    <dbReference type="NCBI Taxonomy" id="310781"/>
    <lineage>
        <taxon>Bacteria</taxon>
        <taxon>Bacillati</taxon>
        <taxon>Actinomycetota</taxon>
        <taxon>Actinomycetes</taxon>
        <taxon>Kitasatosporales</taxon>
        <taxon>Streptomycetaceae</taxon>
        <taxon>Actinacidiphila</taxon>
    </lineage>
</organism>